<evidence type="ECO:0000256" key="3">
    <source>
        <dbReference type="ARBA" id="ARBA00022963"/>
    </source>
</evidence>
<evidence type="ECO:0000256" key="5">
    <source>
        <dbReference type="PROSITE-ProRule" id="PRU01161"/>
    </source>
</evidence>
<dbReference type="InterPro" id="IPR016035">
    <property type="entry name" value="Acyl_Trfase/lysoPLipase"/>
</dbReference>
<dbReference type="GO" id="GO:0004806">
    <property type="term" value="F:triacylglycerol lipase activity"/>
    <property type="evidence" value="ECO:0007669"/>
    <property type="project" value="InterPro"/>
</dbReference>
<comment type="subcellular location">
    <subcellularLocation>
        <location evidence="6">Membrane</location>
        <topology evidence="6">Single-pass membrane protein</topology>
    </subcellularLocation>
</comment>
<dbReference type="OrthoDB" id="10049244at2759"/>
<dbReference type="PROSITE" id="PS51635">
    <property type="entry name" value="PNPLA"/>
    <property type="match status" value="1"/>
</dbReference>
<feature type="transmembrane region" description="Helical" evidence="6">
    <location>
        <begin position="6"/>
        <end position="26"/>
    </location>
</feature>
<dbReference type="eggNOG" id="KOG2214">
    <property type="taxonomic scope" value="Eukaryota"/>
</dbReference>
<dbReference type="AlphaFoldDB" id="J3NXP3"/>
<dbReference type="Gene3D" id="3.40.1090.10">
    <property type="entry name" value="Cytosolic phospholipase A2 catalytic domain"/>
    <property type="match status" value="1"/>
</dbReference>
<dbReference type="InterPro" id="IPR050301">
    <property type="entry name" value="NTE"/>
</dbReference>
<keyword evidence="3 6" id="KW-0442">Lipid degradation</keyword>
<evidence type="ECO:0000256" key="1">
    <source>
        <dbReference type="ARBA" id="ARBA00002682"/>
    </source>
</evidence>
<dbReference type="PANTHER" id="PTHR14226:SF44">
    <property type="entry name" value="TRIACYLGLYCEROL LIPASE 3"/>
    <property type="match status" value="1"/>
</dbReference>
<dbReference type="Pfam" id="PF11815">
    <property type="entry name" value="DUF3336"/>
    <property type="match status" value="1"/>
</dbReference>
<comment type="caution">
    <text evidence="5">Lacks conserved residue(s) required for the propagation of feature annotation.</text>
</comment>
<dbReference type="GO" id="GO:0006641">
    <property type="term" value="P:triglyceride metabolic process"/>
    <property type="evidence" value="ECO:0007669"/>
    <property type="project" value="UniProtKB-ARBA"/>
</dbReference>
<dbReference type="STRING" id="644352.J3NXP3"/>
<dbReference type="HOGENOM" id="CLU_009031_5_0_1"/>
<dbReference type="CDD" id="cd07229">
    <property type="entry name" value="Pat_TGL3_like"/>
    <property type="match status" value="1"/>
</dbReference>
<dbReference type="GeneID" id="20346507"/>
<keyword evidence="2 6" id="KW-0378">Hydrolase</keyword>
<evidence type="ECO:0000313" key="9">
    <source>
        <dbReference type="EMBL" id="EJT76125.1"/>
    </source>
</evidence>
<keyword evidence="6" id="KW-0812">Transmembrane</keyword>
<feature type="compositionally biased region" description="Polar residues" evidence="7">
    <location>
        <begin position="661"/>
        <end position="671"/>
    </location>
</feature>
<reference evidence="10" key="5">
    <citation type="submission" date="2018-04" db="UniProtKB">
        <authorList>
            <consortium name="EnsemblFungi"/>
        </authorList>
    </citation>
    <scope>IDENTIFICATION</scope>
    <source>
        <strain evidence="10">R3-111a-1</strain>
    </source>
</reference>
<organism evidence="9">
    <name type="scientific">Gaeumannomyces tritici (strain R3-111a-1)</name>
    <name type="common">Wheat and barley take-all root rot fungus</name>
    <name type="synonym">Gaeumannomyces graminis var. tritici</name>
    <dbReference type="NCBI Taxonomy" id="644352"/>
    <lineage>
        <taxon>Eukaryota</taxon>
        <taxon>Fungi</taxon>
        <taxon>Dikarya</taxon>
        <taxon>Ascomycota</taxon>
        <taxon>Pezizomycotina</taxon>
        <taxon>Sordariomycetes</taxon>
        <taxon>Sordariomycetidae</taxon>
        <taxon>Magnaporthales</taxon>
        <taxon>Magnaporthaceae</taxon>
        <taxon>Gaeumannomyces</taxon>
    </lineage>
</organism>
<keyword evidence="6" id="KW-1133">Transmembrane helix</keyword>
<comment type="function">
    <text evidence="1">Probable lipid hydrolase.</text>
</comment>
<dbReference type="GO" id="GO:0016042">
    <property type="term" value="P:lipid catabolic process"/>
    <property type="evidence" value="ECO:0007669"/>
    <property type="project" value="UniProtKB-KW"/>
</dbReference>
<protein>
    <recommendedName>
        <fullName evidence="6">Patatin-like phospholipase domain-containing protein</fullName>
        <ecNumber evidence="6">3.1.1.-</ecNumber>
    </recommendedName>
</protein>
<keyword evidence="4 6" id="KW-0443">Lipid metabolism</keyword>
<evidence type="ECO:0000313" key="11">
    <source>
        <dbReference type="Proteomes" id="UP000006039"/>
    </source>
</evidence>
<feature type="region of interest" description="Disordered" evidence="7">
    <location>
        <begin position="647"/>
        <end position="681"/>
    </location>
</feature>
<comment type="function">
    <text evidence="6">Lipid hydrolase.</text>
</comment>
<reference evidence="11" key="1">
    <citation type="submission" date="2010-07" db="EMBL/GenBank/DDBJ databases">
        <title>The genome sequence of Gaeumannomyces graminis var. tritici strain R3-111a-1.</title>
        <authorList>
            <consortium name="The Broad Institute Genome Sequencing Platform"/>
            <person name="Ma L.-J."/>
            <person name="Dead R."/>
            <person name="Young S."/>
            <person name="Zeng Q."/>
            <person name="Koehrsen M."/>
            <person name="Alvarado L."/>
            <person name="Berlin A."/>
            <person name="Chapman S.B."/>
            <person name="Chen Z."/>
            <person name="Freedman E."/>
            <person name="Gellesch M."/>
            <person name="Goldberg J."/>
            <person name="Griggs A."/>
            <person name="Gujja S."/>
            <person name="Heilman E.R."/>
            <person name="Heiman D."/>
            <person name="Hepburn T."/>
            <person name="Howarth C."/>
            <person name="Jen D."/>
            <person name="Larson L."/>
            <person name="Mehta T."/>
            <person name="Neiman D."/>
            <person name="Pearson M."/>
            <person name="Roberts A."/>
            <person name="Saif S."/>
            <person name="Shea T."/>
            <person name="Shenoy N."/>
            <person name="Sisk P."/>
            <person name="Stolte C."/>
            <person name="Sykes S."/>
            <person name="Walk T."/>
            <person name="White J."/>
            <person name="Yandava C."/>
            <person name="Haas B."/>
            <person name="Nusbaum C."/>
            <person name="Birren B."/>
        </authorList>
    </citation>
    <scope>NUCLEOTIDE SEQUENCE [LARGE SCALE GENOMIC DNA]</scope>
    <source>
        <strain evidence="11">R3-111a-1</strain>
    </source>
</reference>
<feature type="region of interest" description="Disordered" evidence="7">
    <location>
        <begin position="153"/>
        <end position="209"/>
    </location>
</feature>
<evidence type="ECO:0000256" key="2">
    <source>
        <dbReference type="ARBA" id="ARBA00022801"/>
    </source>
</evidence>
<reference evidence="9" key="3">
    <citation type="submission" date="2010-09" db="EMBL/GenBank/DDBJ databases">
        <title>Annotation of Gaeumannomyces graminis var. tritici R3-111a-1.</title>
        <authorList>
            <consortium name="The Broad Institute Genome Sequencing Platform"/>
            <person name="Ma L.-J."/>
            <person name="Dead R."/>
            <person name="Young S.K."/>
            <person name="Zeng Q."/>
            <person name="Gargeya S."/>
            <person name="Fitzgerald M."/>
            <person name="Haas B."/>
            <person name="Abouelleil A."/>
            <person name="Alvarado L."/>
            <person name="Arachchi H.M."/>
            <person name="Berlin A."/>
            <person name="Brown A."/>
            <person name="Chapman S.B."/>
            <person name="Chen Z."/>
            <person name="Dunbar C."/>
            <person name="Freedman E."/>
            <person name="Gearin G."/>
            <person name="Gellesch M."/>
            <person name="Goldberg J."/>
            <person name="Griggs A."/>
            <person name="Gujja S."/>
            <person name="Heiman D."/>
            <person name="Howarth C."/>
            <person name="Larson L."/>
            <person name="Lui A."/>
            <person name="MacDonald P.J.P."/>
            <person name="Mehta T."/>
            <person name="Montmayeur A."/>
            <person name="Murphy C."/>
            <person name="Neiman D."/>
            <person name="Pearson M."/>
            <person name="Priest M."/>
            <person name="Roberts A."/>
            <person name="Saif S."/>
            <person name="Shea T."/>
            <person name="Shenoy N."/>
            <person name="Sisk P."/>
            <person name="Stolte C."/>
            <person name="Sykes S."/>
            <person name="Yandava C."/>
            <person name="Wortman J."/>
            <person name="Nusbaum C."/>
            <person name="Birren B."/>
        </authorList>
    </citation>
    <scope>NUCLEOTIDE SEQUENCE</scope>
    <source>
        <strain evidence="9">R3-111a-1</strain>
    </source>
</reference>
<dbReference type="EC" id="3.1.1.-" evidence="6"/>
<name>J3NXP3_GAET3</name>
<gene>
    <name evidence="10" type="primary">20346507</name>
    <name evidence="9" type="ORF">GGTG_06049</name>
</gene>
<dbReference type="RefSeq" id="XP_009222125.1">
    <property type="nucleotide sequence ID" value="XM_009223861.1"/>
</dbReference>
<dbReference type="EMBL" id="GL385397">
    <property type="protein sequence ID" value="EJT76125.1"/>
    <property type="molecule type" value="Genomic_DNA"/>
</dbReference>
<keyword evidence="11" id="KW-1185">Reference proteome</keyword>
<keyword evidence="6" id="KW-0472">Membrane</keyword>
<sequence length="681" mass="73573">MGAFASIWQTVAYVVSFWYIKLFGWWRSQPPKALWMARLRNATTYEDWEAAALQLDKLHGFDLWREMSQSKHYDWALIKDRLQLLHDTRVDPTQHHRLPNLIRSGLVRNLGNITSPKLYNCSFAGTKLIIEEYIAQVIFAIDDFLAAPITATATSPSRQQPTSPAVDEESCDQPTDDQPSRAPGAAAVSTGGHAASANAAAPRPAPTSPALSMQAKMTFIHDTRQAFGRTSLILQGGSIFGMCHLGVVKALFLRGLLPQVITGTAVGALIAALIAVHTDEELPGVLSGEAIDLSAFTPTSGKSTPPAADADSSSSVAGSIAAFVASVLYACAPLSSSSTRRWMTLLRRLRRFTEKGYFLDVDVLERCVRDNVGELTFQEAFRRTGRVLNITVATAEQGGVPTVLNHITSPHVLIWTAAAASNADFPSLYGRETQLLCKRPNGEIERWGPANAINFRHWTEAAYGERNSPLRRIAELFNVNNFVISQARPYVVPFLRPDMHGPTSSSSVFGGGGGSATATASAGAGLATSTLGFFLRLAGLEARHRLRQLDQLGLLPTSIRRFLVDDRVPGGGSALTLVPEVRASDFARLLEVPTRDALGYWIHIGEKSVWPALSALEVRCAIETKLDWAYRRTRRMSTSPPLWQDAAAAAAAAAQGGTGSKGSNTDTTSVKQARAGKGSPG</sequence>
<dbReference type="PANTHER" id="PTHR14226">
    <property type="entry name" value="NEUROPATHY TARGET ESTERASE/SWISS CHEESE D.MELANOGASTER"/>
    <property type="match status" value="1"/>
</dbReference>
<dbReference type="GO" id="GO:0016020">
    <property type="term" value="C:membrane"/>
    <property type="evidence" value="ECO:0007669"/>
    <property type="project" value="UniProtKB-SubCell"/>
</dbReference>
<dbReference type="EnsemblFungi" id="EJT76125">
    <property type="protein sequence ID" value="EJT76125"/>
    <property type="gene ID" value="GGTG_06049"/>
</dbReference>
<reference evidence="9" key="2">
    <citation type="submission" date="2010-07" db="EMBL/GenBank/DDBJ databases">
        <authorList>
            <consortium name="The Broad Institute Genome Sequencing Platform"/>
            <consortium name="Broad Institute Genome Sequencing Center for Infectious Disease"/>
            <person name="Ma L.-J."/>
            <person name="Dead R."/>
            <person name="Young S."/>
            <person name="Zeng Q."/>
            <person name="Koehrsen M."/>
            <person name="Alvarado L."/>
            <person name="Berlin A."/>
            <person name="Chapman S.B."/>
            <person name="Chen Z."/>
            <person name="Freedman E."/>
            <person name="Gellesch M."/>
            <person name="Goldberg J."/>
            <person name="Griggs A."/>
            <person name="Gujja S."/>
            <person name="Heilman E.R."/>
            <person name="Heiman D."/>
            <person name="Hepburn T."/>
            <person name="Howarth C."/>
            <person name="Jen D."/>
            <person name="Larson L."/>
            <person name="Mehta T."/>
            <person name="Neiman D."/>
            <person name="Pearson M."/>
            <person name="Roberts A."/>
            <person name="Saif S."/>
            <person name="Shea T."/>
            <person name="Shenoy N."/>
            <person name="Sisk P."/>
            <person name="Stolte C."/>
            <person name="Sykes S."/>
            <person name="Walk T."/>
            <person name="White J."/>
            <person name="Yandava C."/>
            <person name="Haas B."/>
            <person name="Nusbaum C."/>
            <person name="Birren B."/>
        </authorList>
    </citation>
    <scope>NUCLEOTIDE SEQUENCE</scope>
    <source>
        <strain evidence="9">R3-111a-1</strain>
    </source>
</reference>
<dbReference type="InterPro" id="IPR002641">
    <property type="entry name" value="PNPLA_dom"/>
</dbReference>
<dbReference type="Pfam" id="PF01734">
    <property type="entry name" value="Patatin"/>
    <property type="match status" value="1"/>
</dbReference>
<dbReference type="FunCoup" id="J3NXP3">
    <property type="interactions" value="36"/>
</dbReference>
<feature type="compositionally biased region" description="Acidic residues" evidence="7">
    <location>
        <begin position="166"/>
        <end position="175"/>
    </location>
</feature>
<comment type="similarity">
    <text evidence="6">Belongs to the PLPL family.</text>
</comment>
<accession>J3NXP3</accession>
<feature type="compositionally biased region" description="Low complexity" evidence="7">
    <location>
        <begin position="194"/>
        <end position="209"/>
    </location>
</feature>
<reference evidence="10" key="4">
    <citation type="journal article" date="2015" name="G3 (Bethesda)">
        <title>Genome sequences of three phytopathogenic species of the Magnaporthaceae family of fungi.</title>
        <authorList>
            <person name="Okagaki L.H."/>
            <person name="Nunes C.C."/>
            <person name="Sailsbery J."/>
            <person name="Clay B."/>
            <person name="Brown D."/>
            <person name="John T."/>
            <person name="Oh Y."/>
            <person name="Young N."/>
            <person name="Fitzgerald M."/>
            <person name="Haas B.J."/>
            <person name="Zeng Q."/>
            <person name="Young S."/>
            <person name="Adiconis X."/>
            <person name="Fan L."/>
            <person name="Levin J.Z."/>
            <person name="Mitchell T.K."/>
            <person name="Okubara P.A."/>
            <person name="Farman M.L."/>
            <person name="Kohn L.M."/>
            <person name="Birren B."/>
            <person name="Ma L.-J."/>
            <person name="Dean R.A."/>
        </authorList>
    </citation>
    <scope>NUCLEOTIDE SEQUENCE</scope>
    <source>
        <strain evidence="10">R3-111a-1</strain>
    </source>
</reference>
<evidence type="ECO:0000256" key="6">
    <source>
        <dbReference type="RuleBase" id="RU362055"/>
    </source>
</evidence>
<dbReference type="SUPFAM" id="SSF52151">
    <property type="entry name" value="FabD/lysophospholipase-like"/>
    <property type="match status" value="1"/>
</dbReference>
<proteinExistence type="inferred from homology"/>
<evidence type="ECO:0000256" key="7">
    <source>
        <dbReference type="SAM" id="MobiDB-lite"/>
    </source>
</evidence>
<evidence type="ECO:0000256" key="4">
    <source>
        <dbReference type="ARBA" id="ARBA00023098"/>
    </source>
</evidence>
<evidence type="ECO:0000313" key="10">
    <source>
        <dbReference type="EnsemblFungi" id="EJT76125"/>
    </source>
</evidence>
<dbReference type="VEuPathDB" id="FungiDB:GGTG_06049"/>
<dbReference type="InterPro" id="IPR021771">
    <property type="entry name" value="Triacylglycerol_lipase_N"/>
</dbReference>
<evidence type="ECO:0000259" key="8">
    <source>
        <dbReference type="PROSITE" id="PS51635"/>
    </source>
</evidence>
<dbReference type="Proteomes" id="UP000006039">
    <property type="component" value="Unassembled WGS sequence"/>
</dbReference>
<feature type="domain" description="PNPLA" evidence="8">
    <location>
        <begin position="232"/>
        <end position="454"/>
    </location>
</feature>